<dbReference type="EMBL" id="QGMF01000016">
    <property type="protein sequence ID" value="TVY21436.1"/>
    <property type="molecule type" value="Genomic_DNA"/>
</dbReference>
<organism evidence="1 2">
    <name type="scientific">Lachnellula arida</name>
    <dbReference type="NCBI Taxonomy" id="1316785"/>
    <lineage>
        <taxon>Eukaryota</taxon>
        <taxon>Fungi</taxon>
        <taxon>Dikarya</taxon>
        <taxon>Ascomycota</taxon>
        <taxon>Pezizomycotina</taxon>
        <taxon>Leotiomycetes</taxon>
        <taxon>Helotiales</taxon>
        <taxon>Lachnaceae</taxon>
        <taxon>Lachnellula</taxon>
    </lineage>
</organism>
<accession>A0A8T9BQ22</accession>
<evidence type="ECO:0000313" key="1">
    <source>
        <dbReference type="EMBL" id="TVY21436.1"/>
    </source>
</evidence>
<protein>
    <submittedName>
        <fullName evidence="1">Uncharacterized protein</fullName>
    </submittedName>
</protein>
<sequence>MIPVHDAQVLAEHPSMSFTGPQMNSGSCGVDRVRALALDPRQQLVPWLPWELEIWLPLYLEGEIWLPLEEVKVCLPLEVQETWLRVKRDPRLPLEVENWMRLKMYPRSPFELLICPLLHLLNEIPSSIRAAEERRLGLRDHFQVLEIVVFELELCFDFGDPDDGGVAAVVTLLFLGEGIGAKFAFFGGAGGAGTRLERRHFGLSDSWIAVLLYCGGPGSGKSTIANLLAQSIDGVVINHDLIKSFFLENGMLFDQAATLAYGLDWRLAEDLIKQGRSVILDSVCNYNETLDRGTALAQQYGYDYKYVECRVDDIGLLDQRLQSRVSLRSQRTGVNRPPLDVSGARDRRDYRAVFERWMEDSNRPVSIAVFVDSTRSPEKCRDDILEQIVSPSVLLALNKA</sequence>
<name>A0A8T9BQ22_9HELO</name>
<dbReference type="PANTHER" id="PTHR37807">
    <property type="entry name" value="OS07G0160300 PROTEIN"/>
    <property type="match status" value="1"/>
</dbReference>
<dbReference type="InterPro" id="IPR027417">
    <property type="entry name" value="P-loop_NTPase"/>
</dbReference>
<reference evidence="1 2" key="1">
    <citation type="submission" date="2018-05" db="EMBL/GenBank/DDBJ databases">
        <title>Whole genome sequencing for identification of molecular markers to develop diagnostic detection tools for the regulated plant pathogen Lachnellula willkommii.</title>
        <authorList>
            <person name="Giroux E."/>
            <person name="Bilodeau G."/>
        </authorList>
    </citation>
    <scope>NUCLEOTIDE SEQUENCE [LARGE SCALE GENOMIC DNA]</scope>
    <source>
        <strain evidence="1 2">CBS 203.66</strain>
    </source>
</reference>
<evidence type="ECO:0000313" key="2">
    <source>
        <dbReference type="Proteomes" id="UP000469559"/>
    </source>
</evidence>
<dbReference type="PANTHER" id="PTHR37807:SF3">
    <property type="entry name" value="OS07G0160300 PROTEIN"/>
    <property type="match status" value="1"/>
</dbReference>
<dbReference type="AlphaFoldDB" id="A0A8T9BQ22"/>
<dbReference type="SUPFAM" id="SSF52540">
    <property type="entry name" value="P-loop containing nucleoside triphosphate hydrolases"/>
    <property type="match status" value="1"/>
</dbReference>
<dbReference type="Gene3D" id="3.40.50.300">
    <property type="entry name" value="P-loop containing nucleotide triphosphate hydrolases"/>
    <property type="match status" value="1"/>
</dbReference>
<keyword evidence="2" id="KW-1185">Reference proteome</keyword>
<proteinExistence type="predicted"/>
<gene>
    <name evidence="1" type="ORF">LARI1_G000663</name>
</gene>
<dbReference type="OrthoDB" id="3231855at2759"/>
<comment type="caution">
    <text evidence="1">The sequence shown here is derived from an EMBL/GenBank/DDBJ whole genome shotgun (WGS) entry which is preliminary data.</text>
</comment>
<dbReference type="Proteomes" id="UP000469559">
    <property type="component" value="Unassembled WGS sequence"/>
</dbReference>
<dbReference type="Pfam" id="PF13671">
    <property type="entry name" value="AAA_33"/>
    <property type="match status" value="1"/>
</dbReference>